<feature type="domain" description="ABC transmembrane type-1" evidence="9">
    <location>
        <begin position="38"/>
        <end position="318"/>
    </location>
</feature>
<dbReference type="EMBL" id="JBHUFZ010000023">
    <property type="protein sequence ID" value="MFD1890599.1"/>
    <property type="molecule type" value="Genomic_DNA"/>
</dbReference>
<feature type="transmembrane region" description="Helical" evidence="7">
    <location>
        <begin position="145"/>
        <end position="168"/>
    </location>
</feature>
<evidence type="ECO:0000256" key="4">
    <source>
        <dbReference type="ARBA" id="ARBA00022840"/>
    </source>
</evidence>
<keyword evidence="4" id="KW-0067">ATP-binding</keyword>
<evidence type="ECO:0000256" key="2">
    <source>
        <dbReference type="ARBA" id="ARBA00022692"/>
    </source>
</evidence>
<keyword evidence="2 7" id="KW-0812">Transmembrane</keyword>
<dbReference type="InterPro" id="IPR003593">
    <property type="entry name" value="AAA+_ATPase"/>
</dbReference>
<dbReference type="PANTHER" id="PTHR24221:SF654">
    <property type="entry name" value="ATP-BINDING CASSETTE SUB-FAMILY B MEMBER 6"/>
    <property type="match status" value="1"/>
</dbReference>
<evidence type="ECO:0000259" key="9">
    <source>
        <dbReference type="PROSITE" id="PS50929"/>
    </source>
</evidence>
<dbReference type="InterPro" id="IPR011527">
    <property type="entry name" value="ABC1_TM_dom"/>
</dbReference>
<accession>A0ABW4RY01</accession>
<evidence type="ECO:0000313" key="11">
    <source>
        <dbReference type="Proteomes" id="UP001597326"/>
    </source>
</evidence>
<evidence type="ECO:0000259" key="8">
    <source>
        <dbReference type="PROSITE" id="PS50893"/>
    </source>
</evidence>
<evidence type="ECO:0000256" key="7">
    <source>
        <dbReference type="SAM" id="Phobius"/>
    </source>
</evidence>
<dbReference type="InterPro" id="IPR003439">
    <property type="entry name" value="ABC_transporter-like_ATP-bd"/>
</dbReference>
<organism evidence="10 11">
    <name type="scientific">Luteococcus peritonei</name>
    <dbReference type="NCBI Taxonomy" id="88874"/>
    <lineage>
        <taxon>Bacteria</taxon>
        <taxon>Bacillati</taxon>
        <taxon>Actinomycetota</taxon>
        <taxon>Actinomycetes</taxon>
        <taxon>Propionibacteriales</taxon>
        <taxon>Propionibacteriaceae</taxon>
        <taxon>Luteococcus</taxon>
    </lineage>
</organism>
<dbReference type="PANTHER" id="PTHR24221">
    <property type="entry name" value="ATP-BINDING CASSETTE SUB-FAMILY B"/>
    <property type="match status" value="1"/>
</dbReference>
<dbReference type="RefSeq" id="WP_343873801.1">
    <property type="nucleotide sequence ID" value="NZ_BAAAIX010000020.1"/>
</dbReference>
<protein>
    <submittedName>
        <fullName evidence="10">Thiol reductant ABC exporter subunit CydC</fullName>
    </submittedName>
</protein>
<feature type="transmembrane region" description="Helical" evidence="7">
    <location>
        <begin position="37"/>
        <end position="62"/>
    </location>
</feature>
<comment type="subcellular location">
    <subcellularLocation>
        <location evidence="1">Cell membrane</location>
        <topology evidence="1">Multi-pass membrane protein</topology>
    </subcellularLocation>
</comment>
<feature type="domain" description="ABC transporter" evidence="8">
    <location>
        <begin position="351"/>
        <end position="571"/>
    </location>
</feature>
<name>A0ABW4RY01_9ACTN</name>
<dbReference type="SUPFAM" id="SSF90123">
    <property type="entry name" value="ABC transporter transmembrane region"/>
    <property type="match status" value="1"/>
</dbReference>
<keyword evidence="6 7" id="KW-0472">Membrane</keyword>
<dbReference type="InterPro" id="IPR027417">
    <property type="entry name" value="P-loop_NTPase"/>
</dbReference>
<comment type="caution">
    <text evidence="10">The sequence shown here is derived from an EMBL/GenBank/DDBJ whole genome shotgun (WGS) entry which is preliminary data.</text>
</comment>
<dbReference type="SMART" id="SM00382">
    <property type="entry name" value="AAA"/>
    <property type="match status" value="1"/>
</dbReference>
<dbReference type="Pfam" id="PF00005">
    <property type="entry name" value="ABC_tran"/>
    <property type="match status" value="1"/>
</dbReference>
<dbReference type="SUPFAM" id="SSF52540">
    <property type="entry name" value="P-loop containing nucleoside triphosphate hydrolases"/>
    <property type="match status" value="1"/>
</dbReference>
<dbReference type="InterPro" id="IPR039421">
    <property type="entry name" value="Type_1_exporter"/>
</dbReference>
<dbReference type="Gene3D" id="1.20.1560.10">
    <property type="entry name" value="ABC transporter type 1, transmembrane domain"/>
    <property type="match status" value="1"/>
</dbReference>
<dbReference type="Gene3D" id="3.40.50.300">
    <property type="entry name" value="P-loop containing nucleotide triphosphate hydrolases"/>
    <property type="match status" value="1"/>
</dbReference>
<dbReference type="Proteomes" id="UP001597326">
    <property type="component" value="Unassembled WGS sequence"/>
</dbReference>
<reference evidence="11" key="1">
    <citation type="journal article" date="2019" name="Int. J. Syst. Evol. Microbiol.">
        <title>The Global Catalogue of Microorganisms (GCM) 10K type strain sequencing project: providing services to taxonomists for standard genome sequencing and annotation.</title>
        <authorList>
            <consortium name="The Broad Institute Genomics Platform"/>
            <consortium name="The Broad Institute Genome Sequencing Center for Infectious Disease"/>
            <person name="Wu L."/>
            <person name="Ma J."/>
        </authorList>
    </citation>
    <scope>NUCLEOTIDE SEQUENCE [LARGE SCALE GENOMIC DNA]</scope>
    <source>
        <strain evidence="11">CAIM 431</strain>
    </source>
</reference>
<proteinExistence type="predicted"/>
<keyword evidence="3" id="KW-0547">Nucleotide-binding</keyword>
<dbReference type="InterPro" id="IPR017871">
    <property type="entry name" value="ABC_transporter-like_CS"/>
</dbReference>
<evidence type="ECO:0000256" key="3">
    <source>
        <dbReference type="ARBA" id="ARBA00022741"/>
    </source>
</evidence>
<keyword evidence="11" id="KW-1185">Reference proteome</keyword>
<evidence type="ECO:0000256" key="5">
    <source>
        <dbReference type="ARBA" id="ARBA00022989"/>
    </source>
</evidence>
<evidence type="ECO:0000256" key="6">
    <source>
        <dbReference type="ARBA" id="ARBA00023136"/>
    </source>
</evidence>
<evidence type="ECO:0000313" key="10">
    <source>
        <dbReference type="EMBL" id="MFD1890599.1"/>
    </source>
</evidence>
<dbReference type="InterPro" id="IPR036640">
    <property type="entry name" value="ABC1_TM_sf"/>
</dbReference>
<dbReference type="NCBIfam" id="TIGR02868">
    <property type="entry name" value="CydC"/>
    <property type="match status" value="1"/>
</dbReference>
<gene>
    <name evidence="10" type="primary">cydC</name>
    <name evidence="10" type="ORF">ACFSCS_10475</name>
</gene>
<dbReference type="PROSITE" id="PS50929">
    <property type="entry name" value="ABC_TM1F"/>
    <property type="match status" value="1"/>
</dbReference>
<keyword evidence="5 7" id="KW-1133">Transmembrane helix</keyword>
<dbReference type="PROSITE" id="PS00211">
    <property type="entry name" value="ABC_TRANSPORTER_1"/>
    <property type="match status" value="1"/>
</dbReference>
<dbReference type="Pfam" id="PF00664">
    <property type="entry name" value="ABC_membrane"/>
    <property type="match status" value="1"/>
</dbReference>
<dbReference type="InterPro" id="IPR014223">
    <property type="entry name" value="ABC_CydC/D"/>
</dbReference>
<sequence length="571" mass="59477">MTEATVHAPAGTSPSGGAAVRIVRDLLRELPGGRTRFWLATLLATLASGASVALMATSAWLLSRAAEHPPVLYLEVAAVGVRFFGITRGVARYAERLVGHDLALRMQGALRLRSYQALSGTTLLGRHRGDLLTRLVADVEAVQDVVVRVAVPLASASVVMLGTTLMLGWFSPASAAVLLGTALLAGLLLPWLAQHASREADAQAVTGRAALAVAMDELSHHAPDLVAYGLQEDVLHRVGAAQRVLEQAERRAAWTRGLATAGQLLAAGTAVLAALWIGGHAVAAGRLPARDLAVLVLTPLALHEVLATFTQAAQTWTRARTSLARVAQVLDEPPVGRGDRPEVPPSSRPGLVLRDVSIGWPGEPALAERLTLSLGPGERLAVTGASGVGKTTLAATIMGVVPALEGALEVTGPVSYLAQDAHVFATSLAENVRIGHREATDEQVGAALRRAGLPLDPARVVGEQGATLSGGEARRLALARLLASQDVLGKESQVYLLDEPTEHLDPETAQALMADLWASVGRAPVVVITHDPTVVASCSHRLHLAAPVGAQGERPAAHGVMQRVTAGKAGR</sequence>
<evidence type="ECO:0000256" key="1">
    <source>
        <dbReference type="ARBA" id="ARBA00004651"/>
    </source>
</evidence>
<feature type="transmembrane region" description="Helical" evidence="7">
    <location>
        <begin position="175"/>
        <end position="193"/>
    </location>
</feature>
<dbReference type="PROSITE" id="PS50893">
    <property type="entry name" value="ABC_TRANSPORTER_2"/>
    <property type="match status" value="1"/>
</dbReference>